<comment type="similarity">
    <text evidence="1">Belongs to the bacterial ribosomal protein bS18 family.</text>
</comment>
<protein>
    <submittedName>
        <fullName evidence="5">Putative 28S ribosomal protein S18c, mitochondrial</fullName>
    </submittedName>
</protein>
<dbReference type="Proteomes" id="UP000230750">
    <property type="component" value="Unassembled WGS sequence"/>
</dbReference>
<dbReference type="PANTHER" id="PTHR13479:SF40">
    <property type="entry name" value="SMALL RIBOSOMAL SUBUNIT PROTEIN BS18M"/>
    <property type="match status" value="1"/>
</dbReference>
<comment type="caution">
    <text evidence="5">The sequence shown here is derived from an EMBL/GenBank/DDBJ whole genome shotgun (WGS) entry which is preliminary data.</text>
</comment>
<feature type="region of interest" description="Disordered" evidence="4">
    <location>
        <begin position="132"/>
        <end position="177"/>
    </location>
</feature>
<gene>
    <name evidence="5" type="ORF">BSL78_07631</name>
</gene>
<name>A0A2G8L5E4_STIJA</name>
<keyword evidence="3" id="KW-0687">Ribonucleoprotein</keyword>
<dbReference type="GO" id="GO:0032543">
    <property type="term" value="P:mitochondrial translation"/>
    <property type="evidence" value="ECO:0007669"/>
    <property type="project" value="TreeGrafter"/>
</dbReference>
<dbReference type="PANTHER" id="PTHR13479">
    <property type="entry name" value="30S RIBOSOMAL PROTEIN S18"/>
    <property type="match status" value="1"/>
</dbReference>
<dbReference type="STRING" id="307972.A0A2G8L5E4"/>
<keyword evidence="6" id="KW-1185">Reference proteome</keyword>
<dbReference type="SUPFAM" id="SSF46911">
    <property type="entry name" value="Ribosomal protein S18"/>
    <property type="match status" value="1"/>
</dbReference>
<evidence type="ECO:0000256" key="3">
    <source>
        <dbReference type="ARBA" id="ARBA00023274"/>
    </source>
</evidence>
<proteinExistence type="inferred from homology"/>
<evidence type="ECO:0000256" key="2">
    <source>
        <dbReference type="ARBA" id="ARBA00022980"/>
    </source>
</evidence>
<sequence length="177" mass="20327">MCPSEIPHCHSDLLYCRNLTSVCLAFIDQPSSHLEDPYAEEVEPCLLCKTNIPVSYKNPKLLSQFVSPNTGRIYSRQITRLCQMQQDRITKAINLSRVHGFMPVMYRETYFLKDPIFDVKYTGNADIGEHIKFPGPNSSGESPITMVNKKSFADKTKARKREKPKLTKTEKRKNKAR</sequence>
<dbReference type="GO" id="GO:0005763">
    <property type="term" value="C:mitochondrial small ribosomal subunit"/>
    <property type="evidence" value="ECO:0007669"/>
    <property type="project" value="TreeGrafter"/>
</dbReference>
<dbReference type="Pfam" id="PF01084">
    <property type="entry name" value="Ribosomal_S18"/>
    <property type="match status" value="1"/>
</dbReference>
<dbReference type="GO" id="GO:0003735">
    <property type="term" value="F:structural constituent of ribosome"/>
    <property type="evidence" value="ECO:0007669"/>
    <property type="project" value="InterPro"/>
</dbReference>
<dbReference type="Gene3D" id="4.10.640.10">
    <property type="entry name" value="Ribosomal protein S18"/>
    <property type="match status" value="1"/>
</dbReference>
<accession>A0A2G8L5E4</accession>
<dbReference type="AlphaFoldDB" id="A0A2G8L5E4"/>
<dbReference type="EMBL" id="MRZV01000214">
    <property type="protein sequence ID" value="PIK55471.1"/>
    <property type="molecule type" value="Genomic_DNA"/>
</dbReference>
<dbReference type="InterPro" id="IPR001648">
    <property type="entry name" value="Ribosomal_bS18"/>
</dbReference>
<organism evidence="5 6">
    <name type="scientific">Stichopus japonicus</name>
    <name type="common">Sea cucumber</name>
    <dbReference type="NCBI Taxonomy" id="307972"/>
    <lineage>
        <taxon>Eukaryota</taxon>
        <taxon>Metazoa</taxon>
        <taxon>Echinodermata</taxon>
        <taxon>Eleutherozoa</taxon>
        <taxon>Echinozoa</taxon>
        <taxon>Holothuroidea</taxon>
        <taxon>Aspidochirotacea</taxon>
        <taxon>Aspidochirotida</taxon>
        <taxon>Stichopodidae</taxon>
        <taxon>Apostichopus</taxon>
    </lineage>
</organism>
<evidence type="ECO:0000313" key="6">
    <source>
        <dbReference type="Proteomes" id="UP000230750"/>
    </source>
</evidence>
<reference evidence="5 6" key="1">
    <citation type="journal article" date="2017" name="PLoS Biol.">
        <title>The sea cucumber genome provides insights into morphological evolution and visceral regeneration.</title>
        <authorList>
            <person name="Zhang X."/>
            <person name="Sun L."/>
            <person name="Yuan J."/>
            <person name="Sun Y."/>
            <person name="Gao Y."/>
            <person name="Zhang L."/>
            <person name="Li S."/>
            <person name="Dai H."/>
            <person name="Hamel J.F."/>
            <person name="Liu C."/>
            <person name="Yu Y."/>
            <person name="Liu S."/>
            <person name="Lin W."/>
            <person name="Guo K."/>
            <person name="Jin S."/>
            <person name="Xu P."/>
            <person name="Storey K.B."/>
            <person name="Huan P."/>
            <person name="Zhang T."/>
            <person name="Zhou Y."/>
            <person name="Zhang J."/>
            <person name="Lin C."/>
            <person name="Li X."/>
            <person name="Xing L."/>
            <person name="Huo D."/>
            <person name="Sun M."/>
            <person name="Wang L."/>
            <person name="Mercier A."/>
            <person name="Li F."/>
            <person name="Yang H."/>
            <person name="Xiang J."/>
        </authorList>
    </citation>
    <scope>NUCLEOTIDE SEQUENCE [LARGE SCALE GENOMIC DNA]</scope>
    <source>
        <strain evidence="5">Shaxun</strain>
        <tissue evidence="5">Muscle</tissue>
    </source>
</reference>
<dbReference type="InterPro" id="IPR036870">
    <property type="entry name" value="Ribosomal_bS18_sf"/>
</dbReference>
<dbReference type="GO" id="GO:0070181">
    <property type="term" value="F:small ribosomal subunit rRNA binding"/>
    <property type="evidence" value="ECO:0007669"/>
    <property type="project" value="TreeGrafter"/>
</dbReference>
<dbReference type="OrthoDB" id="10066799at2759"/>
<evidence type="ECO:0000256" key="4">
    <source>
        <dbReference type="SAM" id="MobiDB-lite"/>
    </source>
</evidence>
<evidence type="ECO:0000256" key="1">
    <source>
        <dbReference type="ARBA" id="ARBA00005589"/>
    </source>
</evidence>
<keyword evidence="2 5" id="KW-0689">Ribosomal protein</keyword>
<evidence type="ECO:0000313" key="5">
    <source>
        <dbReference type="EMBL" id="PIK55471.1"/>
    </source>
</evidence>